<name>A0ABQ4PXR2_9PROT</name>
<dbReference type="InterPro" id="IPR050982">
    <property type="entry name" value="Auxin_biosynth/cation_transpt"/>
</dbReference>
<dbReference type="Gene3D" id="3.50.50.60">
    <property type="entry name" value="FAD/NAD(P)-binding domain"/>
    <property type="match status" value="1"/>
</dbReference>
<dbReference type="Proteomes" id="UP001161064">
    <property type="component" value="Unassembled WGS sequence"/>
</dbReference>
<keyword evidence="1" id="KW-0560">Oxidoreductase</keyword>
<dbReference type="PANTHER" id="PTHR43539">
    <property type="entry name" value="FLAVIN-BINDING MONOOXYGENASE-LIKE PROTEIN (AFU_ORTHOLOGUE AFUA_4G09220)"/>
    <property type="match status" value="1"/>
</dbReference>
<evidence type="ECO:0000256" key="1">
    <source>
        <dbReference type="ARBA" id="ARBA00023002"/>
    </source>
</evidence>
<reference evidence="2" key="1">
    <citation type="submission" date="2021-05" db="EMBL/GenBank/DDBJ databases">
        <authorList>
            <person name="Tanabe Y."/>
        </authorList>
    </citation>
    <scope>NUCLEOTIDE SEQUENCE</scope>
    <source>
        <strain evidence="2">BOTRYCO-1</strain>
    </source>
</reference>
<organism evidence="2 3">
    <name type="scientific">Candidatus Phycosocius spiralis</name>
    <dbReference type="NCBI Taxonomy" id="2815099"/>
    <lineage>
        <taxon>Bacteria</taxon>
        <taxon>Pseudomonadati</taxon>
        <taxon>Pseudomonadota</taxon>
        <taxon>Alphaproteobacteria</taxon>
        <taxon>Caulobacterales</taxon>
        <taxon>Caulobacterales incertae sedis</taxon>
        <taxon>Candidatus Phycosocius</taxon>
    </lineage>
</organism>
<dbReference type="EMBL" id="BPFZ01000015">
    <property type="protein sequence ID" value="GIU67875.1"/>
    <property type="molecule type" value="Genomic_DNA"/>
</dbReference>
<dbReference type="PANTHER" id="PTHR43539:SF89">
    <property type="entry name" value="NAD(P)-BINDING DOMAIN-CONTAINING PROTEIN"/>
    <property type="match status" value="1"/>
</dbReference>
<gene>
    <name evidence="2" type="ORF">PsB1_2029</name>
</gene>
<keyword evidence="3" id="KW-1185">Reference proteome</keyword>
<protein>
    <submittedName>
        <fullName evidence="2">Uncharacterized protein</fullName>
    </submittedName>
</protein>
<accession>A0ABQ4PXR2</accession>
<evidence type="ECO:0000313" key="2">
    <source>
        <dbReference type="EMBL" id="GIU67875.1"/>
    </source>
</evidence>
<reference evidence="2" key="2">
    <citation type="journal article" date="2023" name="ISME Commun">
        <title>Characterization of a bloom-associated alphaproteobacterial lineage, 'Candidatus Phycosocius': insights into freshwater algal-bacterial interactions.</title>
        <authorList>
            <person name="Tanabe Y."/>
            <person name="Yamaguchi H."/>
            <person name="Yoshida M."/>
            <person name="Kai A."/>
            <person name="Okazaki Y."/>
        </authorList>
    </citation>
    <scope>NUCLEOTIDE SEQUENCE</scope>
    <source>
        <strain evidence="2">BOTRYCO-1</strain>
    </source>
</reference>
<dbReference type="InterPro" id="IPR036188">
    <property type="entry name" value="FAD/NAD-bd_sf"/>
</dbReference>
<dbReference type="SUPFAM" id="SSF51905">
    <property type="entry name" value="FAD/NAD(P)-binding domain"/>
    <property type="match status" value="1"/>
</dbReference>
<dbReference type="Pfam" id="PF13450">
    <property type="entry name" value="NAD_binding_8"/>
    <property type="match status" value="1"/>
</dbReference>
<proteinExistence type="predicted"/>
<evidence type="ECO:0000313" key="3">
    <source>
        <dbReference type="Proteomes" id="UP001161064"/>
    </source>
</evidence>
<dbReference type="RefSeq" id="WP_284361125.1">
    <property type="nucleotide sequence ID" value="NZ_BPFZ01000015.1"/>
</dbReference>
<sequence>MQTDYLIVGAGAVGLAFADTLLEQSDAHITIVDRHGKPGGHWNDAYSFVTLHQPSAFYGVNSIPLGQDRIDQTGVNQGLYELASGPEVSGYFEKVMNQRLLASGRVNYFPMANYLGEGRFVSLLSGKETQLLIKKKTVDATFFGTTVPSTHKPQFVVEPGVDFVPLNELPHLWKRSQTMPKHFVIVGAGKTGMDAACWLLASGADPEAISWIMPRDSWLLNRRKTQPGIDFFDETIGGQADMMEACALAHDVDDLFDRLEACGVMLRIDPNVRPSVHRYATVSTGEVAQLAKIKHVIRKGRVTTISPSLVVLEGGQESFGENTLFIDCSASAVEDRPTVPVFQGHLIVPQMIRIPQPTFSAALTAYVEVNYGDDTTKNGLCGSVPLPRTLDAYPRAVLGNMMNQFAWNQDPKLREWIRQSRLDGFGKLIAAIDPDDAHRTTVLKKFRKFAMPAAANLSKMIPPS</sequence>
<comment type="caution">
    <text evidence="2">The sequence shown here is derived from an EMBL/GenBank/DDBJ whole genome shotgun (WGS) entry which is preliminary data.</text>
</comment>